<dbReference type="AlphaFoldDB" id="A0A401NLL1"/>
<feature type="compositionally biased region" description="Basic and acidic residues" evidence="1">
    <location>
        <begin position="206"/>
        <end position="221"/>
    </location>
</feature>
<feature type="compositionally biased region" description="Polar residues" evidence="1">
    <location>
        <begin position="604"/>
        <end position="613"/>
    </location>
</feature>
<feature type="region of interest" description="Disordered" evidence="1">
    <location>
        <begin position="1"/>
        <end position="77"/>
    </location>
</feature>
<sequence length="613" mass="65511">MGGRLSRKKRGYNVNDPKESKTAESTEGPEVKDEPENQDASKEQVVKPEAELPEEKSETEAPKVTGETISGKQTDLVTPDVKTIPSVPVTDVVQTSGLLEGVPATVLVQASGPQERIVSKNLVNSISEQPPNQVEHHPVESSHTPRIDLNADASDVTELNEQKTGPVSVCEETQAKPVLEMSMTSLDPSTETSSLGDHVATEIMKGDEQLKNSHVSPEDTIGKPGEVSESQDGVSPQSTLKEKIGSSTQATRSESGVECVPPKEMGISKLPVSEETPTDIAVNNKMEKNVVAPGTWDEIPEKVLSESICPIVQTITDVKTEPAEHCIEKSDHIQDRLVQEDTGKVFVDQSQLTEGSGNPSVDTSREATVTDVVLLSKDPVAVCPPETVSTAESAIQIVTEFAPETSSNTRKALTETRCEPTPDISHQDDVEIPPLKTSSELIPDIKVTVYTEGLQETIEINTKLAKGSTGDETLVSDTDPHSPNVGKLENTSEDHSPSRADAIQTEEPSSTKTENVFSVVDPNGSTLQTGVANLPESSVANGAPVDNGVIDHSKTSQVEVNGQSEMTKAEENIQDGISDPAARCKSIEPVNTNQPAKESGRLQLDNQTLDSGL</sequence>
<feature type="region of interest" description="Disordered" evidence="1">
    <location>
        <begin position="206"/>
        <end position="264"/>
    </location>
</feature>
<comment type="caution">
    <text evidence="2">The sequence shown here is derived from an EMBL/GenBank/DDBJ whole genome shotgun (WGS) entry which is preliminary data.</text>
</comment>
<dbReference type="InterPro" id="IPR008408">
    <property type="entry name" value="BASP1"/>
</dbReference>
<dbReference type="Proteomes" id="UP000288216">
    <property type="component" value="Unassembled WGS sequence"/>
</dbReference>
<evidence type="ECO:0000256" key="1">
    <source>
        <dbReference type="SAM" id="MobiDB-lite"/>
    </source>
</evidence>
<feature type="compositionally biased region" description="Polar residues" evidence="1">
    <location>
        <begin position="506"/>
        <end position="516"/>
    </location>
</feature>
<gene>
    <name evidence="2" type="ORF">scyTo_0011367</name>
</gene>
<evidence type="ECO:0000313" key="2">
    <source>
        <dbReference type="EMBL" id="GCB61737.1"/>
    </source>
</evidence>
<proteinExistence type="predicted"/>
<feature type="compositionally biased region" description="Polar residues" evidence="1">
    <location>
        <begin position="67"/>
        <end position="76"/>
    </location>
</feature>
<dbReference type="EMBL" id="BFAA01005131">
    <property type="protein sequence ID" value="GCB61737.1"/>
    <property type="molecule type" value="Genomic_DNA"/>
</dbReference>
<evidence type="ECO:0000313" key="3">
    <source>
        <dbReference type="Proteomes" id="UP000288216"/>
    </source>
</evidence>
<feature type="compositionally biased region" description="Basic residues" evidence="1">
    <location>
        <begin position="1"/>
        <end position="11"/>
    </location>
</feature>
<protein>
    <submittedName>
        <fullName evidence="2">Uncharacterized protein</fullName>
    </submittedName>
</protein>
<feature type="region of interest" description="Disordered" evidence="1">
    <location>
        <begin position="558"/>
        <end position="613"/>
    </location>
</feature>
<feature type="compositionally biased region" description="Basic and acidic residues" evidence="1">
    <location>
        <begin position="16"/>
        <end position="61"/>
    </location>
</feature>
<dbReference type="Pfam" id="PF05466">
    <property type="entry name" value="BASP1"/>
    <property type="match status" value="1"/>
</dbReference>
<accession>A0A401NLL1</accession>
<organism evidence="2 3">
    <name type="scientific">Scyliorhinus torazame</name>
    <name type="common">Cloudy catshark</name>
    <name type="synonym">Catulus torazame</name>
    <dbReference type="NCBI Taxonomy" id="75743"/>
    <lineage>
        <taxon>Eukaryota</taxon>
        <taxon>Metazoa</taxon>
        <taxon>Chordata</taxon>
        <taxon>Craniata</taxon>
        <taxon>Vertebrata</taxon>
        <taxon>Chondrichthyes</taxon>
        <taxon>Elasmobranchii</taxon>
        <taxon>Galeomorphii</taxon>
        <taxon>Galeoidea</taxon>
        <taxon>Carcharhiniformes</taxon>
        <taxon>Scyliorhinidae</taxon>
        <taxon>Scyliorhinus</taxon>
    </lineage>
</organism>
<dbReference type="OrthoDB" id="9944467at2759"/>
<name>A0A401NLL1_SCYTO</name>
<keyword evidence="3" id="KW-1185">Reference proteome</keyword>
<reference evidence="2 3" key="1">
    <citation type="journal article" date="2018" name="Nat. Ecol. Evol.">
        <title>Shark genomes provide insights into elasmobranch evolution and the origin of vertebrates.</title>
        <authorList>
            <person name="Hara Y"/>
            <person name="Yamaguchi K"/>
            <person name="Onimaru K"/>
            <person name="Kadota M"/>
            <person name="Koyanagi M"/>
            <person name="Keeley SD"/>
            <person name="Tatsumi K"/>
            <person name="Tanaka K"/>
            <person name="Motone F"/>
            <person name="Kageyama Y"/>
            <person name="Nozu R"/>
            <person name="Adachi N"/>
            <person name="Nishimura O"/>
            <person name="Nakagawa R"/>
            <person name="Tanegashima C"/>
            <person name="Kiyatake I"/>
            <person name="Matsumoto R"/>
            <person name="Murakumo K"/>
            <person name="Nishida K"/>
            <person name="Terakita A"/>
            <person name="Kuratani S"/>
            <person name="Sato K"/>
            <person name="Hyodo S Kuraku.S."/>
        </authorList>
    </citation>
    <scope>NUCLEOTIDE SEQUENCE [LARGE SCALE GENOMIC DNA]</scope>
</reference>
<feature type="region of interest" description="Disordered" evidence="1">
    <location>
        <begin position="468"/>
        <end position="516"/>
    </location>
</feature>
<feature type="compositionally biased region" description="Polar residues" evidence="1">
    <location>
        <begin position="228"/>
        <end position="254"/>
    </location>
</feature>
<dbReference type="OMA" id="VECAPRA"/>